<evidence type="ECO:0000256" key="1">
    <source>
        <dbReference type="SAM" id="MobiDB-lite"/>
    </source>
</evidence>
<evidence type="ECO:0000259" key="2">
    <source>
        <dbReference type="Pfam" id="PF25597"/>
    </source>
</evidence>
<dbReference type="InterPro" id="IPR039537">
    <property type="entry name" value="Retrotran_Ty1/copia-like"/>
</dbReference>
<reference evidence="3" key="2">
    <citation type="submission" date="2022-01" db="EMBL/GenBank/DDBJ databases">
        <authorList>
            <person name="Yamashiro T."/>
            <person name="Shiraishi A."/>
            <person name="Satake H."/>
            <person name="Nakayama K."/>
        </authorList>
    </citation>
    <scope>NUCLEOTIDE SEQUENCE</scope>
</reference>
<dbReference type="InterPro" id="IPR012337">
    <property type="entry name" value="RNaseH-like_sf"/>
</dbReference>
<dbReference type="PANTHER" id="PTHR42648">
    <property type="entry name" value="TRANSPOSASE, PUTATIVE-RELATED"/>
    <property type="match status" value="1"/>
</dbReference>
<dbReference type="InterPro" id="IPR036397">
    <property type="entry name" value="RNaseH_sf"/>
</dbReference>
<evidence type="ECO:0000313" key="4">
    <source>
        <dbReference type="Proteomes" id="UP001151760"/>
    </source>
</evidence>
<proteinExistence type="predicted"/>
<comment type="caution">
    <text evidence="3">The sequence shown here is derived from an EMBL/GenBank/DDBJ whole genome shotgun (WGS) entry which is preliminary data.</text>
</comment>
<dbReference type="Gene3D" id="3.30.420.10">
    <property type="entry name" value="Ribonuclease H-like superfamily/Ribonuclease H"/>
    <property type="match status" value="1"/>
</dbReference>
<feature type="region of interest" description="Disordered" evidence="1">
    <location>
        <begin position="166"/>
        <end position="195"/>
    </location>
</feature>
<dbReference type="SUPFAM" id="SSF53098">
    <property type="entry name" value="Ribonuclease H-like"/>
    <property type="match status" value="1"/>
</dbReference>
<evidence type="ECO:0000313" key="3">
    <source>
        <dbReference type="EMBL" id="GJS82026.1"/>
    </source>
</evidence>
<dbReference type="Proteomes" id="UP001151760">
    <property type="component" value="Unassembled WGS sequence"/>
</dbReference>
<protein>
    <submittedName>
        <fullName evidence="3">Retrovirus-related pol polyprotein from transposon TNT 1-94</fullName>
    </submittedName>
</protein>
<dbReference type="EMBL" id="BQNB010010792">
    <property type="protein sequence ID" value="GJS82026.1"/>
    <property type="molecule type" value="Genomic_DNA"/>
</dbReference>
<keyword evidence="4" id="KW-1185">Reference proteome</keyword>
<gene>
    <name evidence="3" type="ORF">Tco_0748567</name>
</gene>
<feature type="domain" description="Retroviral polymerase SH3-like" evidence="2">
    <location>
        <begin position="95"/>
        <end position="150"/>
    </location>
</feature>
<sequence length="302" mass="34302">MKAPSDSIFRAPSIPARFIRTDNGTEFVNQTLKAYYEEVRISHQTSAARTPQQNVVTTCCTQNRSLIRKRHNKTSYELLHDLKRDLPYLHVVGALCYPTNDSEDLGKLKPKANIRIFIGYAPTKKAFRIYNKRTHLIIETIHVDFDEMTRAKHSFFNSAVIAPEPAISTNTPSSTTINQDAPSLSTSQTTQETPPPVIPLSVEEANHDLEVSHMDNNPNIDFPFLEPSSEESFTQVVIPNNVHSINQPPEHIKKWTKDHPIDNVIGDPSRPVSTRHQLYDEAYFAILMLSFLPLNPRVIKKH</sequence>
<dbReference type="InterPro" id="IPR057670">
    <property type="entry name" value="SH3_retrovirus"/>
</dbReference>
<reference evidence="3" key="1">
    <citation type="journal article" date="2022" name="Int. J. Mol. Sci.">
        <title>Draft Genome of Tanacetum Coccineum: Genomic Comparison of Closely Related Tanacetum-Family Plants.</title>
        <authorList>
            <person name="Yamashiro T."/>
            <person name="Shiraishi A."/>
            <person name="Nakayama K."/>
            <person name="Satake H."/>
        </authorList>
    </citation>
    <scope>NUCLEOTIDE SEQUENCE</scope>
</reference>
<name>A0ABQ4YWZ1_9ASTR</name>
<accession>A0ABQ4YWZ1</accession>
<organism evidence="3 4">
    <name type="scientific">Tanacetum coccineum</name>
    <dbReference type="NCBI Taxonomy" id="301880"/>
    <lineage>
        <taxon>Eukaryota</taxon>
        <taxon>Viridiplantae</taxon>
        <taxon>Streptophyta</taxon>
        <taxon>Embryophyta</taxon>
        <taxon>Tracheophyta</taxon>
        <taxon>Spermatophyta</taxon>
        <taxon>Magnoliopsida</taxon>
        <taxon>eudicotyledons</taxon>
        <taxon>Gunneridae</taxon>
        <taxon>Pentapetalae</taxon>
        <taxon>asterids</taxon>
        <taxon>campanulids</taxon>
        <taxon>Asterales</taxon>
        <taxon>Asteraceae</taxon>
        <taxon>Asteroideae</taxon>
        <taxon>Anthemideae</taxon>
        <taxon>Anthemidinae</taxon>
        <taxon>Tanacetum</taxon>
    </lineage>
</organism>
<dbReference type="Pfam" id="PF25597">
    <property type="entry name" value="SH3_retrovirus"/>
    <property type="match status" value="1"/>
</dbReference>
<feature type="compositionally biased region" description="Low complexity" evidence="1">
    <location>
        <begin position="167"/>
        <end position="192"/>
    </location>
</feature>
<dbReference type="PANTHER" id="PTHR42648:SF21">
    <property type="entry name" value="CYSTEINE-RICH RLK (RECEPTOR-LIKE PROTEIN KINASE) 8"/>
    <property type="match status" value="1"/>
</dbReference>